<proteinExistence type="predicted"/>
<reference evidence="1" key="1">
    <citation type="submission" date="2015-10" db="EMBL/GenBank/DDBJ databases">
        <title>EvidentialGene: Evidence-directed Construction of Complete mRNA Transcriptomes without Genomes.</title>
        <authorList>
            <person name="Gilbert D.G."/>
        </authorList>
    </citation>
    <scope>NUCLEOTIDE SEQUENCE</scope>
</reference>
<sequence>MACIESNTARHLIVSWPFSNRHCSASIWLITLALLVTKPLLSSTNPIADGSSEVTNMNMVVVSSYFDRLFEDIKGLVKAVNDETNVKAIVATPAEELKRTPRNRRSLFEDFPFETSKSCSLTESELKHINELLQSISNDEVSHNPSCEIQEVEPAIVSMAGSSEHCNQLIESIVMNLNDVKNAFWCLSKTPTAITDNRYEELKAAYDRKVRQLELRLDNAEKKFDQKFKMEIDKLMTSYHEVEKKLRATLDELQKVRLAHSLDTIKLVVEYLVNGNIQSAWETFKSKSMGISVIKAIVQRAISKEFSANVPIINVIKFTGGLKDNVDAMVHGVVCLFDELEKRQTLDLEIVNVLYVTIEDVVKTCIDLEGTESEESRLTLDEDTIDQLILVKNKVAFLKYINGQ</sequence>
<dbReference type="OrthoDB" id="6364739at2759"/>
<evidence type="ECO:0000313" key="1">
    <source>
        <dbReference type="EMBL" id="JAN26470.1"/>
    </source>
</evidence>
<dbReference type="EMBL" id="GDIQ01068267">
    <property type="protein sequence ID" value="JAN26470.1"/>
    <property type="molecule type" value="Transcribed_RNA"/>
</dbReference>
<protein>
    <submittedName>
        <fullName evidence="1">Neurexin IV</fullName>
    </submittedName>
</protein>
<organism evidence="1">
    <name type="scientific">Daphnia magna</name>
    <dbReference type="NCBI Taxonomy" id="35525"/>
    <lineage>
        <taxon>Eukaryota</taxon>
        <taxon>Metazoa</taxon>
        <taxon>Ecdysozoa</taxon>
        <taxon>Arthropoda</taxon>
        <taxon>Crustacea</taxon>
        <taxon>Branchiopoda</taxon>
        <taxon>Diplostraca</taxon>
        <taxon>Cladocera</taxon>
        <taxon>Anomopoda</taxon>
        <taxon>Daphniidae</taxon>
        <taxon>Daphnia</taxon>
    </lineage>
</organism>
<accession>A0A0P5R5C9</accession>
<dbReference type="AlphaFoldDB" id="A0A0P5R5C9"/>
<name>A0A0P5R5C9_9CRUS</name>